<sequence length="176" mass="20155">MKDSILENPIFVEILKKYVDEAEKVFRREVNAQGIVLTGAMLNSIKSGAVERGKDYIKAFVHYDMLLRLKDLKQLNFERMPPLSPFIKYVEKVGVSAFPYIPGYPKGLTPRSYTATVIRIAEGMRHAIKKEPNVKRGYRGVYNDPLKNDILPKFFFELRRHAGAGAIQDLTMNFSK</sequence>
<name>A0ABT6Y7S0_9BACT</name>
<accession>A0ABT6Y7S0</accession>
<organism evidence="1 2">
    <name type="scientific">Flectobacillus roseus</name>
    <dbReference type="NCBI Taxonomy" id="502259"/>
    <lineage>
        <taxon>Bacteria</taxon>
        <taxon>Pseudomonadati</taxon>
        <taxon>Bacteroidota</taxon>
        <taxon>Cytophagia</taxon>
        <taxon>Cytophagales</taxon>
        <taxon>Flectobacillaceae</taxon>
        <taxon>Flectobacillus</taxon>
    </lineage>
</organism>
<gene>
    <name evidence="1" type="ORF">QM524_10410</name>
</gene>
<proteinExistence type="predicted"/>
<evidence type="ECO:0000313" key="1">
    <source>
        <dbReference type="EMBL" id="MDI9859624.1"/>
    </source>
</evidence>
<dbReference type="EMBL" id="JASHIF010000008">
    <property type="protein sequence ID" value="MDI9859624.1"/>
    <property type="molecule type" value="Genomic_DNA"/>
</dbReference>
<keyword evidence="2" id="KW-1185">Reference proteome</keyword>
<comment type="caution">
    <text evidence="1">The sequence shown here is derived from an EMBL/GenBank/DDBJ whole genome shotgun (WGS) entry which is preliminary data.</text>
</comment>
<dbReference type="Proteomes" id="UP001236507">
    <property type="component" value="Unassembled WGS sequence"/>
</dbReference>
<dbReference type="RefSeq" id="WP_283344528.1">
    <property type="nucleotide sequence ID" value="NZ_JASHIF010000008.1"/>
</dbReference>
<protein>
    <submittedName>
        <fullName evidence="1">Uncharacterized protein</fullName>
    </submittedName>
</protein>
<reference evidence="1 2" key="1">
    <citation type="submission" date="2023-05" db="EMBL/GenBank/DDBJ databases">
        <title>Novel species of genus Flectobacillus isolated from stream in China.</title>
        <authorList>
            <person name="Lu H."/>
        </authorList>
    </citation>
    <scope>NUCLEOTIDE SEQUENCE [LARGE SCALE GENOMIC DNA]</scope>
    <source>
        <strain evidence="1 2">KCTC 42575</strain>
    </source>
</reference>
<evidence type="ECO:0000313" key="2">
    <source>
        <dbReference type="Proteomes" id="UP001236507"/>
    </source>
</evidence>